<comment type="cofactor">
    <cofactor evidence="1">
        <name>a metal cation</name>
        <dbReference type="ChEBI" id="CHEBI:25213"/>
    </cofactor>
</comment>
<comment type="caution">
    <text evidence="15">The sequence shown here is derived from an EMBL/GenBank/DDBJ whole genome shotgun (WGS) entry which is preliminary data.</text>
</comment>
<evidence type="ECO:0000256" key="6">
    <source>
        <dbReference type="ARBA" id="ARBA00022697"/>
    </source>
</evidence>
<evidence type="ECO:0000256" key="10">
    <source>
        <dbReference type="ARBA" id="ARBA00048841"/>
    </source>
</evidence>
<accession>A0A8H4SSL2</accession>
<dbReference type="Proteomes" id="UP000622797">
    <property type="component" value="Unassembled WGS sequence"/>
</dbReference>
<dbReference type="GO" id="GO:0050661">
    <property type="term" value="F:NADP binding"/>
    <property type="evidence" value="ECO:0007669"/>
    <property type="project" value="InterPro"/>
</dbReference>
<dbReference type="OrthoDB" id="67851at2759"/>
<proteinExistence type="inferred from homology"/>
<dbReference type="AlphaFoldDB" id="A0A8H4SSL2"/>
<reference evidence="15" key="1">
    <citation type="journal article" date="2020" name="BMC Genomics">
        <title>Correction to: Identification and distribution of gene clusters required for synthesis of sphingolipid metabolism inhibitors in diverse species of the filamentous fungus Fusarium.</title>
        <authorList>
            <person name="Kim H.S."/>
            <person name="Lohmar J.M."/>
            <person name="Busman M."/>
            <person name="Brown D.W."/>
            <person name="Naumann T.A."/>
            <person name="Divon H.H."/>
            <person name="Lysoe E."/>
            <person name="Uhlig S."/>
            <person name="Proctor R.H."/>
        </authorList>
    </citation>
    <scope>NUCLEOTIDE SEQUENCE</scope>
    <source>
        <strain evidence="15">NRRL 20472</strain>
    </source>
</reference>
<dbReference type="GO" id="GO:0009086">
    <property type="term" value="P:methionine biosynthetic process"/>
    <property type="evidence" value="ECO:0007669"/>
    <property type="project" value="UniProtKB-KW"/>
</dbReference>
<reference evidence="15" key="2">
    <citation type="submission" date="2020-05" db="EMBL/GenBank/DDBJ databases">
        <authorList>
            <person name="Kim H.-S."/>
            <person name="Proctor R.H."/>
            <person name="Brown D.W."/>
        </authorList>
    </citation>
    <scope>NUCLEOTIDE SEQUENCE</scope>
    <source>
        <strain evidence="15">NRRL 20472</strain>
    </source>
</reference>
<evidence type="ECO:0000256" key="7">
    <source>
        <dbReference type="ARBA" id="ARBA00022857"/>
    </source>
</evidence>
<dbReference type="EMBL" id="JABEXW010001286">
    <property type="protein sequence ID" value="KAF4944845.1"/>
    <property type="molecule type" value="Genomic_DNA"/>
</dbReference>
<evidence type="ECO:0000256" key="11">
    <source>
        <dbReference type="RuleBase" id="RU000579"/>
    </source>
</evidence>
<feature type="domain" description="Homoserine dehydrogenase catalytic" evidence="13">
    <location>
        <begin position="138"/>
        <end position="236"/>
    </location>
</feature>
<keyword evidence="16" id="KW-1185">Reference proteome</keyword>
<dbReference type="InterPro" id="IPR001342">
    <property type="entry name" value="HDH_cat"/>
</dbReference>
<dbReference type="UniPathway" id="UPA00051">
    <property type="reaction ID" value="UER00465"/>
</dbReference>
<evidence type="ECO:0000256" key="1">
    <source>
        <dbReference type="ARBA" id="ARBA00001920"/>
    </source>
</evidence>
<dbReference type="PANTHER" id="PTHR43070:SF5">
    <property type="entry name" value="HOMOSERINE DEHYDROGENASE"/>
    <property type="match status" value="1"/>
</dbReference>
<dbReference type="PROSITE" id="PS01042">
    <property type="entry name" value="HOMOSER_DHGENASE"/>
    <property type="match status" value="1"/>
</dbReference>
<dbReference type="Pfam" id="PF00742">
    <property type="entry name" value="Homoserine_dh"/>
    <property type="match status" value="1"/>
</dbReference>
<dbReference type="InterPro" id="IPR019811">
    <property type="entry name" value="HDH_CS"/>
</dbReference>
<dbReference type="UniPathway" id="UPA00050">
    <property type="reaction ID" value="UER00063"/>
</dbReference>
<evidence type="ECO:0000256" key="3">
    <source>
        <dbReference type="ARBA" id="ARBA00005062"/>
    </source>
</evidence>
<evidence type="ECO:0000256" key="8">
    <source>
        <dbReference type="ARBA" id="ARBA00023002"/>
    </source>
</evidence>
<evidence type="ECO:0000256" key="9">
    <source>
        <dbReference type="ARBA" id="ARBA00023167"/>
    </source>
</evidence>
<dbReference type="EC" id="1.1.1.3" evidence="4 11"/>
<dbReference type="SUPFAM" id="SSF55347">
    <property type="entry name" value="Glyceraldehyde-3-phosphate dehydrogenase-like, C-terminal domain"/>
    <property type="match status" value="1"/>
</dbReference>
<dbReference type="Pfam" id="PF03447">
    <property type="entry name" value="NAD_binding_3"/>
    <property type="match status" value="1"/>
</dbReference>
<evidence type="ECO:0000313" key="16">
    <source>
        <dbReference type="Proteomes" id="UP000622797"/>
    </source>
</evidence>
<gene>
    <name evidence="15" type="ORF">FSARC_14567</name>
</gene>
<evidence type="ECO:0000256" key="4">
    <source>
        <dbReference type="ARBA" id="ARBA00013213"/>
    </source>
</evidence>
<evidence type="ECO:0000313" key="15">
    <source>
        <dbReference type="EMBL" id="KAF4944845.1"/>
    </source>
</evidence>
<dbReference type="InterPro" id="IPR005106">
    <property type="entry name" value="Asp/hSer_DH_NAD-bd"/>
</dbReference>
<evidence type="ECO:0000256" key="2">
    <source>
        <dbReference type="ARBA" id="ARBA00005056"/>
    </source>
</evidence>
<comment type="catalytic activity">
    <reaction evidence="10">
        <text>L-homoserine + NADP(+) = L-aspartate 4-semialdehyde + NADPH + H(+)</text>
        <dbReference type="Rhea" id="RHEA:15761"/>
        <dbReference type="ChEBI" id="CHEBI:15378"/>
        <dbReference type="ChEBI" id="CHEBI:57476"/>
        <dbReference type="ChEBI" id="CHEBI:57783"/>
        <dbReference type="ChEBI" id="CHEBI:58349"/>
        <dbReference type="ChEBI" id="CHEBI:537519"/>
        <dbReference type="EC" id="1.1.1.3"/>
    </reaction>
    <physiologicalReaction direction="right-to-left" evidence="10">
        <dbReference type="Rhea" id="RHEA:15763"/>
    </physiologicalReaction>
</comment>
<dbReference type="GO" id="GO:0009090">
    <property type="term" value="P:homoserine biosynthetic process"/>
    <property type="evidence" value="ECO:0007669"/>
    <property type="project" value="TreeGrafter"/>
</dbReference>
<evidence type="ECO:0000259" key="14">
    <source>
        <dbReference type="Pfam" id="PF03447"/>
    </source>
</evidence>
<feature type="non-terminal residue" evidence="15">
    <location>
        <position position="239"/>
    </location>
</feature>
<dbReference type="GO" id="GO:0004412">
    <property type="term" value="F:homoserine dehydrogenase activity"/>
    <property type="evidence" value="ECO:0007669"/>
    <property type="project" value="UniProtKB-EC"/>
</dbReference>
<name>A0A8H4SSL2_9HYPO</name>
<dbReference type="InterPro" id="IPR011147">
    <property type="entry name" value="Bifunc_Aspkin/hSer_DH"/>
</dbReference>
<comment type="similarity">
    <text evidence="12">Belongs to the homoserine dehydrogenase family.</text>
</comment>
<keyword evidence="7 11" id="KW-0521">NADP</keyword>
<sequence length="239" mass="25922">MAQSTKEVSIAVIGAGGVGSVFLQQLAYVTNNRPSQIPLVYVAIIDKAIYHADYKHINIATALSTLEDKGAPLPSIPQTIEYLSGAPGKVIVVDNTSSQQVAEACPQFLRRGTSVVIPNKKGFSGSWKLCTAHHRTFEEWSDEVKKAKQLGYTEPNPCDDLNGLDVARKVTIVARLSGLPMESPTSFPVQSLVLKDLEGVKSGEDFLERLSDYNTQTGAHKAAAENEGRAVRYIGYVDM</sequence>
<evidence type="ECO:0000256" key="12">
    <source>
        <dbReference type="RuleBase" id="RU004171"/>
    </source>
</evidence>
<dbReference type="InterPro" id="IPR036291">
    <property type="entry name" value="NAD(P)-bd_dom_sf"/>
</dbReference>
<evidence type="ECO:0000256" key="5">
    <source>
        <dbReference type="ARBA" id="ARBA00022605"/>
    </source>
</evidence>
<dbReference type="GO" id="GO:0009088">
    <property type="term" value="P:threonine biosynthetic process"/>
    <property type="evidence" value="ECO:0007669"/>
    <property type="project" value="UniProtKB-UniPathway"/>
</dbReference>
<dbReference type="PANTHER" id="PTHR43070">
    <property type="match status" value="1"/>
</dbReference>
<comment type="pathway">
    <text evidence="2 11">Amino-acid biosynthesis; L-threonine biosynthesis; L-threonine from L-aspartate: step 3/5.</text>
</comment>
<keyword evidence="8 11" id="KW-0560">Oxidoreductase</keyword>
<keyword evidence="9 11" id="KW-0486">Methionine biosynthesis</keyword>
<protein>
    <recommendedName>
        <fullName evidence="4 11">Homoserine dehydrogenase</fullName>
        <ecNumber evidence="4 11">1.1.1.3</ecNumber>
    </recommendedName>
</protein>
<evidence type="ECO:0000259" key="13">
    <source>
        <dbReference type="Pfam" id="PF00742"/>
    </source>
</evidence>
<organism evidence="15 16">
    <name type="scientific">Fusarium sarcochroum</name>
    <dbReference type="NCBI Taxonomy" id="1208366"/>
    <lineage>
        <taxon>Eukaryota</taxon>
        <taxon>Fungi</taxon>
        <taxon>Dikarya</taxon>
        <taxon>Ascomycota</taxon>
        <taxon>Pezizomycotina</taxon>
        <taxon>Sordariomycetes</taxon>
        <taxon>Hypocreomycetidae</taxon>
        <taxon>Hypocreales</taxon>
        <taxon>Nectriaceae</taxon>
        <taxon>Fusarium</taxon>
        <taxon>Fusarium lateritium species complex</taxon>
    </lineage>
</organism>
<keyword evidence="6 11" id="KW-0791">Threonine biosynthesis</keyword>
<comment type="pathway">
    <text evidence="3 11">Amino-acid biosynthesis; L-methionine biosynthesis via de novo pathway; L-homoserine from L-aspartate: step 3/3.</text>
</comment>
<feature type="domain" description="Aspartate/homoserine dehydrogenase NAD-binding" evidence="14">
    <location>
        <begin position="14"/>
        <end position="124"/>
    </location>
</feature>
<dbReference type="Gene3D" id="3.30.360.10">
    <property type="entry name" value="Dihydrodipicolinate Reductase, domain 2"/>
    <property type="match status" value="1"/>
</dbReference>
<dbReference type="SUPFAM" id="SSF51735">
    <property type="entry name" value="NAD(P)-binding Rossmann-fold domains"/>
    <property type="match status" value="1"/>
</dbReference>
<keyword evidence="5 11" id="KW-0028">Amino-acid biosynthesis</keyword>